<dbReference type="Proteomes" id="UP000199214">
    <property type="component" value="Unassembled WGS sequence"/>
</dbReference>
<dbReference type="EMBL" id="FNZZ01000002">
    <property type="protein sequence ID" value="SEL11435.1"/>
    <property type="molecule type" value="Genomic_DNA"/>
</dbReference>
<accession>A0A1H7ML70</accession>
<gene>
    <name evidence="2" type="ORF">SAMN05216382_1519</name>
</gene>
<reference evidence="3" key="1">
    <citation type="submission" date="2016-10" db="EMBL/GenBank/DDBJ databases">
        <authorList>
            <person name="Varghese N."/>
            <person name="Submissions S."/>
        </authorList>
    </citation>
    <scope>NUCLEOTIDE SEQUENCE [LARGE SCALE GENOMIC DNA]</scope>
    <source>
        <strain evidence="3">JS21-1</strain>
    </source>
</reference>
<keyword evidence="2" id="KW-0436">Ligase</keyword>
<sequence length="88" mass="10081">MRITGPFSEQLTITRCCRGVEGKTVVYVNSSAIKRAEYDQVSRRMTLWFPQGHSYTFCGVPAHVYEGLLTAPSKGSYYNAYIRDRYQC</sequence>
<keyword evidence="3" id="KW-1185">Reference proteome</keyword>
<dbReference type="AlphaFoldDB" id="A0A1H7ML70"/>
<keyword evidence="2" id="KW-0030">Aminoacyl-tRNA synthetase</keyword>
<dbReference type="STRING" id="1855283.SAMN05216382_1519"/>
<evidence type="ECO:0000313" key="3">
    <source>
        <dbReference type="Proteomes" id="UP000199214"/>
    </source>
</evidence>
<feature type="domain" description="KTSC" evidence="1">
    <location>
        <begin position="29"/>
        <end position="86"/>
    </location>
</feature>
<organism evidence="2 3">
    <name type="scientific">Sphingomonas palmae</name>
    <dbReference type="NCBI Taxonomy" id="1855283"/>
    <lineage>
        <taxon>Bacteria</taxon>
        <taxon>Pseudomonadati</taxon>
        <taxon>Pseudomonadota</taxon>
        <taxon>Alphaproteobacteria</taxon>
        <taxon>Sphingomonadales</taxon>
        <taxon>Sphingomonadaceae</taxon>
        <taxon>Sphingomonas</taxon>
    </lineage>
</organism>
<proteinExistence type="predicted"/>
<evidence type="ECO:0000313" key="2">
    <source>
        <dbReference type="EMBL" id="SEL11435.1"/>
    </source>
</evidence>
<protein>
    <submittedName>
        <fullName evidence="2">Lysyl-tRNA synthetase, class 2</fullName>
    </submittedName>
</protein>
<dbReference type="GO" id="GO:0004812">
    <property type="term" value="F:aminoacyl-tRNA ligase activity"/>
    <property type="evidence" value="ECO:0007669"/>
    <property type="project" value="UniProtKB-KW"/>
</dbReference>
<dbReference type="Pfam" id="PF13619">
    <property type="entry name" value="KTSC"/>
    <property type="match status" value="1"/>
</dbReference>
<evidence type="ECO:0000259" key="1">
    <source>
        <dbReference type="Pfam" id="PF13619"/>
    </source>
</evidence>
<dbReference type="InterPro" id="IPR025309">
    <property type="entry name" value="KTSC_dom"/>
</dbReference>
<name>A0A1H7ML70_9SPHN</name>